<name>A0A0F6TPG7_9GAMM</name>
<feature type="active site" evidence="3">
    <location>
        <position position="176"/>
    </location>
</feature>
<dbReference type="Gene3D" id="3.75.10.20">
    <property type="entry name" value="Succinylarginine dihydrolase"/>
    <property type="match status" value="1"/>
</dbReference>
<feature type="active site" evidence="3">
    <location>
        <position position="257"/>
    </location>
</feature>
<dbReference type="UniPathway" id="UPA00185">
    <property type="reaction ID" value="UER00280"/>
</dbReference>
<dbReference type="HAMAP" id="MF_01172">
    <property type="entry name" value="AstB"/>
    <property type="match status" value="1"/>
</dbReference>
<protein>
    <recommendedName>
        <fullName evidence="3 4">N-succinylarginine dihydrolase</fullName>
        <ecNumber evidence="3 4">3.5.3.23</ecNumber>
    </recommendedName>
</protein>
<dbReference type="GO" id="GO:0019544">
    <property type="term" value="P:L-arginine catabolic process to L-glutamate"/>
    <property type="evidence" value="ECO:0007669"/>
    <property type="project" value="UniProtKB-UniRule"/>
</dbReference>
<dbReference type="PANTHER" id="PTHR30420:SF2">
    <property type="entry name" value="N-SUCCINYLARGININE DIHYDROLASE"/>
    <property type="match status" value="1"/>
</dbReference>
<evidence type="ECO:0000256" key="2">
    <source>
        <dbReference type="ARBA" id="ARBA00022801"/>
    </source>
</evidence>
<dbReference type="EMBL" id="CP010975">
    <property type="protein sequence ID" value="AKE51612.1"/>
    <property type="molecule type" value="Genomic_DNA"/>
</dbReference>
<evidence type="ECO:0000256" key="3">
    <source>
        <dbReference type="HAMAP-Rule" id="MF_01172"/>
    </source>
</evidence>
<feature type="binding site" evidence="3">
    <location>
        <position position="370"/>
    </location>
    <ligand>
        <name>substrate</name>
    </ligand>
</feature>
<proteinExistence type="inferred from homology"/>
<dbReference type="EC" id="3.5.3.23" evidence="3 4"/>
<sequence>MSKKAFEFNFDGLVGPTHNYAGLSHGNVASTSNANLVAKPKEAAKQGLAKMKALHDMGLKQGVLAPMERPDVHTLRKLGFTGSDAQVIIKASKQAPKVLAACSSASSMWTANACTMAPSSDTGDGKAHFTPANLANKFHRSIEHATTGRILQAMFKDDKHFAHHPALPMGDHFGDEGAANHTRFVDINADKGYGKKGLHFFVYGKHAFDSSKPAPHKYPARQSFEASQAVSRLHQLDMDNTVFAQQNPHVIDKGVFHNDVIAVGNGNVLFAHQKAFLNQMQVYTDLEQAFDGEEFHVVEVGANDVPVEDAVKSYLFNSQLVTMDNGDMIIIAPGECETTPSVKEYLDWLVEQDTPIKEVKIFDVKQSMQNGGGPACLRQRVVLNDDEISAMNQNVLMSDDLFAELNTWVDKHYRETLEEDDLADPNLLTESRTALDELTQILNLGSVYPFQLD</sequence>
<keyword evidence="1 3" id="KW-0056">Arginine metabolism</keyword>
<comment type="similarity">
    <text evidence="3">Belongs to the succinylarginine dihydrolase family.</text>
</comment>
<organism evidence="5 6">
    <name type="scientific">Kangiella geojedonensis</name>
    <dbReference type="NCBI Taxonomy" id="914150"/>
    <lineage>
        <taxon>Bacteria</taxon>
        <taxon>Pseudomonadati</taxon>
        <taxon>Pseudomonadota</taxon>
        <taxon>Gammaproteobacteria</taxon>
        <taxon>Kangiellales</taxon>
        <taxon>Kangiellaceae</taxon>
        <taxon>Kangiella</taxon>
    </lineage>
</organism>
<comment type="catalytic activity">
    <reaction evidence="3">
        <text>N(2)-succinyl-L-arginine + 2 H2O + 2 H(+) = N(2)-succinyl-L-ornithine + 2 NH4(+) + CO2</text>
        <dbReference type="Rhea" id="RHEA:19533"/>
        <dbReference type="ChEBI" id="CHEBI:15377"/>
        <dbReference type="ChEBI" id="CHEBI:15378"/>
        <dbReference type="ChEBI" id="CHEBI:16526"/>
        <dbReference type="ChEBI" id="CHEBI:28938"/>
        <dbReference type="ChEBI" id="CHEBI:58241"/>
        <dbReference type="ChEBI" id="CHEBI:58514"/>
        <dbReference type="EC" id="3.5.3.23"/>
    </reaction>
</comment>
<evidence type="ECO:0000256" key="4">
    <source>
        <dbReference type="NCBIfam" id="TIGR03241"/>
    </source>
</evidence>
<dbReference type="OrthoDB" id="248552at2"/>
<dbReference type="PANTHER" id="PTHR30420">
    <property type="entry name" value="N-SUCCINYLARGININE DIHYDROLASE"/>
    <property type="match status" value="1"/>
</dbReference>
<feature type="binding site" evidence="3">
    <location>
        <position position="221"/>
    </location>
    <ligand>
        <name>substrate</name>
    </ligand>
</feature>
<keyword evidence="6" id="KW-1185">Reference proteome</keyword>
<evidence type="ECO:0000313" key="6">
    <source>
        <dbReference type="Proteomes" id="UP000034071"/>
    </source>
</evidence>
<gene>
    <name evidence="3" type="primary">astB</name>
    <name evidence="5" type="ORF">TQ33_0634</name>
</gene>
<keyword evidence="2 3" id="KW-0378">Hydrolase</keyword>
<feature type="binding site" evidence="3">
    <location>
        <begin position="139"/>
        <end position="140"/>
    </location>
    <ligand>
        <name>substrate</name>
    </ligand>
</feature>
<feature type="binding site" evidence="3">
    <location>
        <begin position="21"/>
        <end position="30"/>
    </location>
    <ligand>
        <name>substrate</name>
    </ligand>
</feature>
<dbReference type="HOGENOM" id="CLU_053835_0_0_6"/>
<comment type="pathway">
    <text evidence="3">Amino-acid degradation; L-arginine degradation via AST pathway; L-glutamate and succinate from L-arginine: step 2/5.</text>
</comment>
<feature type="binding site" evidence="3">
    <location>
        <position position="259"/>
    </location>
    <ligand>
        <name>substrate</name>
    </ligand>
</feature>
<feature type="active site" description="Nucleophile" evidence="3">
    <location>
        <position position="376"/>
    </location>
</feature>
<accession>A0A0F6TPG7</accession>
<dbReference type="GO" id="GO:0009015">
    <property type="term" value="F:N-succinylarginine dihydrolase activity"/>
    <property type="evidence" value="ECO:0007669"/>
    <property type="project" value="UniProtKB-UniRule"/>
</dbReference>
<dbReference type="KEGG" id="kge:TQ33_0634"/>
<comment type="function">
    <text evidence="3">Catalyzes the hydrolysis of N(2)-succinylarginine into N(2)-succinylornithine, ammonia and CO(2).</text>
</comment>
<dbReference type="Proteomes" id="UP000034071">
    <property type="component" value="Chromosome"/>
</dbReference>
<dbReference type="GO" id="GO:0019545">
    <property type="term" value="P:L-arginine catabolic process to succinate"/>
    <property type="evidence" value="ECO:0007669"/>
    <property type="project" value="UniProtKB-UniRule"/>
</dbReference>
<dbReference type="InterPro" id="IPR007079">
    <property type="entry name" value="SuccinylArg_d-Hdrlase_AstB"/>
</dbReference>
<dbReference type="Pfam" id="PF04996">
    <property type="entry name" value="AstB"/>
    <property type="match status" value="1"/>
</dbReference>
<reference evidence="5 6" key="1">
    <citation type="submission" date="2015-02" db="EMBL/GenBank/DDBJ databases">
        <title>Complete genome sequence of Kangiella geojedonensis strain YCS-5T.</title>
        <authorList>
            <person name="Kim K.M."/>
        </authorList>
    </citation>
    <scope>NUCLEOTIDE SEQUENCE [LARGE SCALE GENOMIC DNA]</scope>
    <source>
        <strain evidence="5 6">YCS-5</strain>
    </source>
</reference>
<dbReference type="NCBIfam" id="TIGR03241">
    <property type="entry name" value="arg_catab_astB"/>
    <property type="match status" value="1"/>
</dbReference>
<dbReference type="AlphaFoldDB" id="A0A0F6TPG7"/>
<comment type="subunit">
    <text evidence="3">Homodimer.</text>
</comment>
<dbReference type="STRING" id="914150.TQ33_0634"/>
<dbReference type="SUPFAM" id="SSF55909">
    <property type="entry name" value="Pentein"/>
    <property type="match status" value="1"/>
</dbReference>
<feature type="binding site" evidence="3">
    <location>
        <position position="112"/>
    </location>
    <ligand>
        <name>substrate</name>
    </ligand>
</feature>
<dbReference type="NCBIfam" id="NF009789">
    <property type="entry name" value="PRK13281.1"/>
    <property type="match status" value="1"/>
</dbReference>
<dbReference type="RefSeq" id="WP_046560784.1">
    <property type="nucleotide sequence ID" value="NZ_CP010975.1"/>
</dbReference>
<evidence type="ECO:0000256" key="1">
    <source>
        <dbReference type="ARBA" id="ARBA00022503"/>
    </source>
</evidence>
<evidence type="ECO:0000313" key="5">
    <source>
        <dbReference type="EMBL" id="AKE51612.1"/>
    </source>
</evidence>
<dbReference type="InterPro" id="IPR037031">
    <property type="entry name" value="AstB_sf"/>
</dbReference>
<dbReference type="PATRIC" id="fig|914150.5.peg.644"/>